<dbReference type="InterPro" id="IPR016024">
    <property type="entry name" value="ARM-type_fold"/>
</dbReference>
<organism evidence="1 2">
    <name type="scientific">Blattamonas nauphoetae</name>
    <dbReference type="NCBI Taxonomy" id="2049346"/>
    <lineage>
        <taxon>Eukaryota</taxon>
        <taxon>Metamonada</taxon>
        <taxon>Preaxostyla</taxon>
        <taxon>Oxymonadida</taxon>
        <taxon>Blattamonas</taxon>
    </lineage>
</organism>
<gene>
    <name evidence="1" type="ORF">BLNAU_23162</name>
</gene>
<name>A0ABQ9WR21_9EUKA</name>
<dbReference type="Proteomes" id="UP001281761">
    <property type="component" value="Unassembled WGS sequence"/>
</dbReference>
<proteinExistence type="predicted"/>
<sequence>MVVLDQSTIYNSLVTLVKADYPFSNALQDKAVQFLKNLEPKWNERDLAAMLVRDLVHSLDGSPSGFVDSILTLLSSHHSKVVAAAMSLLPKISIASSPTIRSSFVKLNLINKVLATVQPNTLPIAKNEEIFNNHIEIIKKCLDLAQPVRLIALGVTDAVDRFNHREMIFQKVVLPLSPFVAFLITNRYILNEDLLDSLTSLLYIHIDIGPYHRPTLKFVLASPIAVGLSSCLSIVERDYDLWTILINIHNSLGEWKGEGPEVTQSAKLMMQALISEGFEDTLEQILMNDKDGDFGIHLVDCCNSILQLLGSNVEISED</sequence>
<comment type="caution">
    <text evidence="1">The sequence shown here is derived from an EMBL/GenBank/DDBJ whole genome shotgun (WGS) entry which is preliminary data.</text>
</comment>
<reference evidence="1 2" key="1">
    <citation type="journal article" date="2022" name="bioRxiv">
        <title>Genomics of Preaxostyla Flagellates Illuminates Evolutionary Transitions and the Path Towards Mitochondrial Loss.</title>
        <authorList>
            <person name="Novak L.V.F."/>
            <person name="Treitli S.C."/>
            <person name="Pyrih J."/>
            <person name="Halakuc P."/>
            <person name="Pipaliya S.V."/>
            <person name="Vacek V."/>
            <person name="Brzon O."/>
            <person name="Soukal P."/>
            <person name="Eme L."/>
            <person name="Dacks J.B."/>
            <person name="Karnkowska A."/>
            <person name="Elias M."/>
            <person name="Hampl V."/>
        </authorList>
    </citation>
    <scope>NUCLEOTIDE SEQUENCE [LARGE SCALE GENOMIC DNA]</scope>
    <source>
        <strain evidence="1">NAU3</strain>
        <tissue evidence="1">Gut</tissue>
    </source>
</reference>
<accession>A0ABQ9WR21</accession>
<keyword evidence="2" id="KW-1185">Reference proteome</keyword>
<protein>
    <submittedName>
        <fullName evidence="1">Uncharacterized protein</fullName>
    </submittedName>
</protein>
<dbReference type="SUPFAM" id="SSF48371">
    <property type="entry name" value="ARM repeat"/>
    <property type="match status" value="1"/>
</dbReference>
<evidence type="ECO:0000313" key="1">
    <source>
        <dbReference type="EMBL" id="KAK2941926.1"/>
    </source>
</evidence>
<dbReference type="EMBL" id="JARBJD010000450">
    <property type="protein sequence ID" value="KAK2941926.1"/>
    <property type="molecule type" value="Genomic_DNA"/>
</dbReference>
<evidence type="ECO:0000313" key="2">
    <source>
        <dbReference type="Proteomes" id="UP001281761"/>
    </source>
</evidence>